<gene>
    <name evidence="1" type="ORF">E2C01_037399</name>
</gene>
<accession>A0A5B7FDW4</accession>
<dbReference type="Proteomes" id="UP000324222">
    <property type="component" value="Unassembled WGS sequence"/>
</dbReference>
<dbReference type="AlphaFoldDB" id="A0A5B7FDW4"/>
<evidence type="ECO:0000313" key="1">
    <source>
        <dbReference type="EMBL" id="MPC43747.1"/>
    </source>
</evidence>
<name>A0A5B7FDW4_PORTR</name>
<reference evidence="1 2" key="1">
    <citation type="submission" date="2019-05" db="EMBL/GenBank/DDBJ databases">
        <title>Another draft genome of Portunus trituberculatus and its Hox gene families provides insights of decapod evolution.</title>
        <authorList>
            <person name="Jeong J.-H."/>
            <person name="Song I."/>
            <person name="Kim S."/>
            <person name="Choi T."/>
            <person name="Kim D."/>
            <person name="Ryu S."/>
            <person name="Kim W."/>
        </authorList>
    </citation>
    <scope>NUCLEOTIDE SEQUENCE [LARGE SCALE GENOMIC DNA]</scope>
    <source>
        <tissue evidence="1">Muscle</tissue>
    </source>
</reference>
<evidence type="ECO:0000313" key="2">
    <source>
        <dbReference type="Proteomes" id="UP000324222"/>
    </source>
</evidence>
<keyword evidence="2" id="KW-1185">Reference proteome</keyword>
<comment type="caution">
    <text evidence="1">The sequence shown here is derived from an EMBL/GenBank/DDBJ whole genome shotgun (WGS) entry which is preliminary data.</text>
</comment>
<dbReference type="EMBL" id="VSRR010005972">
    <property type="protein sequence ID" value="MPC43747.1"/>
    <property type="molecule type" value="Genomic_DNA"/>
</dbReference>
<proteinExistence type="predicted"/>
<organism evidence="1 2">
    <name type="scientific">Portunus trituberculatus</name>
    <name type="common">Swimming crab</name>
    <name type="synonym">Neptunus trituberculatus</name>
    <dbReference type="NCBI Taxonomy" id="210409"/>
    <lineage>
        <taxon>Eukaryota</taxon>
        <taxon>Metazoa</taxon>
        <taxon>Ecdysozoa</taxon>
        <taxon>Arthropoda</taxon>
        <taxon>Crustacea</taxon>
        <taxon>Multicrustacea</taxon>
        <taxon>Malacostraca</taxon>
        <taxon>Eumalacostraca</taxon>
        <taxon>Eucarida</taxon>
        <taxon>Decapoda</taxon>
        <taxon>Pleocyemata</taxon>
        <taxon>Brachyura</taxon>
        <taxon>Eubrachyura</taxon>
        <taxon>Portunoidea</taxon>
        <taxon>Portunidae</taxon>
        <taxon>Portuninae</taxon>
        <taxon>Portunus</taxon>
    </lineage>
</organism>
<protein>
    <submittedName>
        <fullName evidence="1">Uncharacterized protein</fullName>
    </submittedName>
</protein>
<sequence>MEPNVWVCLGPEWRDVDLGVCVAVTGALRRRRAVLKGQCYDKKECRCDGCAEETKEVKGQCCDRKVRLCMKFVLRLEG</sequence>